<feature type="transmembrane region" description="Helical" evidence="1">
    <location>
        <begin position="105"/>
        <end position="124"/>
    </location>
</feature>
<feature type="transmembrane region" description="Helical" evidence="1">
    <location>
        <begin position="272"/>
        <end position="292"/>
    </location>
</feature>
<feature type="transmembrane region" description="Helical" evidence="1">
    <location>
        <begin position="21"/>
        <end position="46"/>
    </location>
</feature>
<protein>
    <recommendedName>
        <fullName evidence="4">Glycosyltransferase RgtA/B/C/D-like domain-containing protein</fullName>
    </recommendedName>
</protein>
<evidence type="ECO:0000313" key="3">
    <source>
        <dbReference type="Proteomes" id="UP000230177"/>
    </source>
</evidence>
<accession>A0A2M7UA02</accession>
<name>A0A2M7UA02_9BACT</name>
<gene>
    <name evidence="2" type="ORF">COY13_02065</name>
</gene>
<feature type="transmembrane region" description="Helical" evidence="1">
    <location>
        <begin position="182"/>
        <end position="208"/>
    </location>
</feature>
<feature type="transmembrane region" description="Helical" evidence="1">
    <location>
        <begin position="322"/>
        <end position="339"/>
    </location>
</feature>
<feature type="transmembrane region" description="Helical" evidence="1">
    <location>
        <begin position="220"/>
        <end position="240"/>
    </location>
</feature>
<dbReference type="EMBL" id="PFOE01000060">
    <property type="protein sequence ID" value="PIZ67999.1"/>
    <property type="molecule type" value="Genomic_DNA"/>
</dbReference>
<feature type="transmembrane region" description="Helical" evidence="1">
    <location>
        <begin position="401"/>
        <end position="420"/>
    </location>
</feature>
<organism evidence="2 3">
    <name type="scientific">Candidatus Roizmanbacteria bacterium CG_4_10_14_0_2_um_filter_36_35</name>
    <dbReference type="NCBI Taxonomy" id="1974822"/>
    <lineage>
        <taxon>Bacteria</taxon>
        <taxon>Candidatus Roizmaniibacteriota</taxon>
    </lineage>
</organism>
<feature type="transmembrane region" description="Helical" evidence="1">
    <location>
        <begin position="378"/>
        <end position="395"/>
    </location>
</feature>
<feature type="transmembrane region" description="Helical" evidence="1">
    <location>
        <begin position="351"/>
        <end position="371"/>
    </location>
</feature>
<keyword evidence="1" id="KW-1133">Transmembrane helix</keyword>
<evidence type="ECO:0000313" key="2">
    <source>
        <dbReference type="EMBL" id="PIZ67999.1"/>
    </source>
</evidence>
<reference evidence="3" key="1">
    <citation type="submission" date="2017-09" db="EMBL/GenBank/DDBJ databases">
        <title>Depth-based differentiation of microbial function through sediment-hosted aquifers and enrichment of novel symbionts in the deep terrestrial subsurface.</title>
        <authorList>
            <person name="Probst A.J."/>
            <person name="Ladd B."/>
            <person name="Jarett J.K."/>
            <person name="Geller-Mcgrath D.E."/>
            <person name="Sieber C.M.K."/>
            <person name="Emerson J.B."/>
            <person name="Anantharaman K."/>
            <person name="Thomas B.C."/>
            <person name="Malmstrom R."/>
            <person name="Stieglmeier M."/>
            <person name="Klingl A."/>
            <person name="Woyke T."/>
            <person name="Ryan C.M."/>
            <person name="Banfield J.F."/>
        </authorList>
    </citation>
    <scope>NUCLEOTIDE SEQUENCE [LARGE SCALE GENOMIC DNA]</scope>
</reference>
<feature type="transmembrane region" description="Helical" evidence="1">
    <location>
        <begin position="136"/>
        <end position="153"/>
    </location>
</feature>
<evidence type="ECO:0000256" key="1">
    <source>
        <dbReference type="SAM" id="Phobius"/>
    </source>
</evidence>
<sequence>MPHSQYNYIIRLDFKMKLQKIKTLTAFFFIALLIYIFFVHGSLMAIRDSAGETYIPSDEETNFINVLNTYKGEGLYKSFSVVYPPGRYLIMALLFKIFGATVPTMGLYFILLPGIFFPAFLFFLSYKIFKKFKSSIISFLLASLTTLIFLFFIYSAYDIHVFIALFFIVLLSEFKSLHLKNIFLGILLGLVFLFRIEAGIFLLISIIVSYFGKKEDYKKLIPSLIGFLTVWIPILIYIFFTGSLKNFFYDNLYLGLIIQPKMMGLPIPPPPVGLIFLSILIFLFSSSLSLYVSSSSQTGIRAFALFSALSYVTAIDRSDEGHLWYAAVWLPFYISYFISELPNFKNYIKTKILLLVIPASFIFYAFGYFILKIKSTTLFLITTLIIFFFFTRKFWKNYVSLILMSGVLTSLLVFHSFSFLKIRFSGIPKVSFKKSFSPGLFKPEKDEIAGLKFSKNYFDVLKNIKEKLDVNNNWLFIFPDYVLFYDYFKLKNPTRYYLHTNQTTDEIQDEIIKRLEITKTNNFIFFPDRETFLKKVKKWIINKTSIIETYKLGSEKLELRRR</sequence>
<feature type="transmembrane region" description="Helical" evidence="1">
    <location>
        <begin position="298"/>
        <end position="315"/>
    </location>
</feature>
<comment type="caution">
    <text evidence="2">The sequence shown here is derived from an EMBL/GenBank/DDBJ whole genome shotgun (WGS) entry which is preliminary data.</text>
</comment>
<dbReference type="AlphaFoldDB" id="A0A2M7UA02"/>
<keyword evidence="1" id="KW-0472">Membrane</keyword>
<keyword evidence="1" id="KW-0812">Transmembrane</keyword>
<dbReference type="Proteomes" id="UP000230177">
    <property type="component" value="Unassembled WGS sequence"/>
</dbReference>
<evidence type="ECO:0008006" key="4">
    <source>
        <dbReference type="Google" id="ProtNLM"/>
    </source>
</evidence>
<proteinExistence type="predicted"/>